<dbReference type="InterPro" id="IPR011330">
    <property type="entry name" value="Glyco_hydro/deAcase_b/a-brl"/>
</dbReference>
<organism evidence="5 6">
    <name type="scientific">Chitinophaga nivalis</name>
    <dbReference type="NCBI Taxonomy" id="2991709"/>
    <lineage>
        <taxon>Bacteria</taxon>
        <taxon>Pseudomonadati</taxon>
        <taxon>Bacteroidota</taxon>
        <taxon>Chitinophagia</taxon>
        <taxon>Chitinophagales</taxon>
        <taxon>Chitinophagaceae</taxon>
        <taxon>Chitinophaga</taxon>
    </lineage>
</organism>
<dbReference type="Proteomes" id="UP001207742">
    <property type="component" value="Unassembled WGS sequence"/>
</dbReference>
<comment type="caution">
    <text evidence="5">The sequence shown here is derived from an EMBL/GenBank/DDBJ whole genome shotgun (WGS) entry which is preliminary data.</text>
</comment>
<keyword evidence="6" id="KW-1185">Reference proteome</keyword>
<dbReference type="InterPro" id="IPR002509">
    <property type="entry name" value="NODB_dom"/>
</dbReference>
<dbReference type="InterPro" id="IPR050248">
    <property type="entry name" value="Polysacc_deacetylase_ArnD"/>
</dbReference>
<protein>
    <submittedName>
        <fullName evidence="5">Polysaccharide deacetylase family protein</fullName>
    </submittedName>
</protein>
<keyword evidence="1" id="KW-0479">Metal-binding</keyword>
<keyword evidence="3" id="KW-0732">Signal</keyword>
<dbReference type="PANTHER" id="PTHR10587">
    <property type="entry name" value="GLYCOSYL TRANSFERASE-RELATED"/>
    <property type="match status" value="1"/>
</dbReference>
<gene>
    <name evidence="5" type="ORF">OL497_14240</name>
</gene>
<evidence type="ECO:0000313" key="5">
    <source>
        <dbReference type="EMBL" id="MCW3485064.1"/>
    </source>
</evidence>
<reference evidence="5 6" key="1">
    <citation type="submission" date="2022-10" db="EMBL/GenBank/DDBJ databases">
        <title>Chitinophaga nivalis PC15 sp. nov., isolated from Pyeongchang county, South Korea.</title>
        <authorList>
            <person name="Trinh H.N."/>
        </authorList>
    </citation>
    <scope>NUCLEOTIDE SEQUENCE [LARGE SCALE GENOMIC DNA]</scope>
    <source>
        <strain evidence="5 6">PC14</strain>
    </source>
</reference>
<feature type="chain" id="PRO_5047411773" evidence="3">
    <location>
        <begin position="20"/>
        <end position="310"/>
    </location>
</feature>
<evidence type="ECO:0000259" key="4">
    <source>
        <dbReference type="Pfam" id="PF01522"/>
    </source>
</evidence>
<dbReference type="Pfam" id="PF01522">
    <property type="entry name" value="Polysacc_deac_1"/>
    <property type="match status" value="1"/>
</dbReference>
<dbReference type="PROSITE" id="PS51257">
    <property type="entry name" value="PROKAR_LIPOPROTEIN"/>
    <property type="match status" value="1"/>
</dbReference>
<name>A0ABT3IMW5_9BACT</name>
<feature type="domain" description="NodB homology" evidence="4">
    <location>
        <begin position="20"/>
        <end position="153"/>
    </location>
</feature>
<accession>A0ABT3IMW5</accession>
<dbReference type="EMBL" id="JAPDNS010000001">
    <property type="protein sequence ID" value="MCW3485064.1"/>
    <property type="molecule type" value="Genomic_DNA"/>
</dbReference>
<dbReference type="PANTHER" id="PTHR10587:SF133">
    <property type="entry name" value="CHITIN DEACETYLASE 1-RELATED"/>
    <property type="match status" value="1"/>
</dbReference>
<feature type="signal peptide" evidence="3">
    <location>
        <begin position="1"/>
        <end position="19"/>
    </location>
</feature>
<keyword evidence="2" id="KW-0378">Hydrolase</keyword>
<evidence type="ECO:0000256" key="2">
    <source>
        <dbReference type="ARBA" id="ARBA00022801"/>
    </source>
</evidence>
<sequence length="310" mass="35622">MRRKIISAILLLLSCQLHAQEKRVAITMDDVPFNAMPAHYTLREIQAANRKLLRQLLQQQTPVAAFINGYDSLATRPALRRQLIRSWTRQPLVTQGNHTLHHRNCAELSLPQFQEEVAANDRIIRMANGHQSVPYFRFPFNSLGKDSLEQAARRHYLQQLGYDAVPFTIESADYVYNALYTAAIHRHDQPAADSIAQAYLDFTLTSFSFYEKLTLEIFHRPIPHIYLCHANLLHADHYTALIAALRARGYQFISLAAALQDPVYASPVYYHGAAGFSWLFRWMPDAAQRRHYLQTSPDPDARIYKAYQAL</sequence>
<evidence type="ECO:0000313" key="6">
    <source>
        <dbReference type="Proteomes" id="UP001207742"/>
    </source>
</evidence>
<dbReference type="RefSeq" id="WP_264731080.1">
    <property type="nucleotide sequence ID" value="NZ_JAPDNR010000001.1"/>
</dbReference>
<dbReference type="Gene3D" id="3.20.20.370">
    <property type="entry name" value="Glycoside hydrolase/deacetylase"/>
    <property type="match status" value="1"/>
</dbReference>
<dbReference type="SUPFAM" id="SSF88713">
    <property type="entry name" value="Glycoside hydrolase/deacetylase"/>
    <property type="match status" value="1"/>
</dbReference>
<evidence type="ECO:0000256" key="1">
    <source>
        <dbReference type="ARBA" id="ARBA00022723"/>
    </source>
</evidence>
<evidence type="ECO:0000256" key="3">
    <source>
        <dbReference type="SAM" id="SignalP"/>
    </source>
</evidence>
<proteinExistence type="predicted"/>